<dbReference type="Gramene" id="Pp3c14_3020V3.1">
    <property type="protein sequence ID" value="Pp3c14_3020V3.1"/>
    <property type="gene ID" value="Pp3c14_3020"/>
</dbReference>
<feature type="region of interest" description="Disordered" evidence="1">
    <location>
        <begin position="955"/>
        <end position="1017"/>
    </location>
</feature>
<feature type="region of interest" description="Disordered" evidence="1">
    <location>
        <begin position="831"/>
        <end position="875"/>
    </location>
</feature>
<protein>
    <recommendedName>
        <fullName evidence="2">SANTA domain-containing protein</fullName>
    </recommendedName>
</protein>
<sequence length="1258" mass="135924">MSCQLQPGAEGSLSESVHFPPTSSFLEHQGYQGDVRMGMAPPLSSFSRAPPPRSPFLHDDGRAGSRYVHSGGFDRQGYDYAVHRHSCGDHLELHSGSLLEHLLLQENQKALRIASLVQSQASGCLSGCLSCGLGEKRLRYKDSEERMVADQRHCCPRSVGEEPSRSVNLGAEADPVECADEWFRQPRPRESVGGVGERSQAKISFFEDELGRSLCQERRTVFPVSRPVLSHSQASHHIHDHQDHLVGAQESSVPIYGFSDGDGRVRQRWPSQRPAYSGNGVEVDGWQRATRSVSRVGSVTATEQDRLSLPDIAAGSLPTVLVGSPHRPVGDASRPTQSARTTSQNLLRMSNSVEPSSRDKPLQEASTQRVVTQGPVSLTGWYIMKVQTADVGRVVETKVAVGGRLVQGGEHVKTSPIVNRLDFHKVVTEDGVEVSLEGSMDLETSTANGFSPGIVQCLCNGFPYMWKQLLRVRPVGMSSSLAVSESVGGLHPVASKCVSEDESQGVVDPNICKTIPKGIPGGSRDCEGNSTVGDVGSDAVAAVDEPSVIQRIASDAVGSKRVETEAVVTAGAETSTAVETEPVDPGGVERCEPPNAFEIEAMILGGGTTVRDEPPNADGKGTVEPEGEGIGRANTSNAIDEGCPLDVPSQQACDPCPTNFDPVPVSNPLDTDSLGKEAESGPTVDTTFVTMRRGRKNKKGPPQPVRSSARLQQRRTKSAESMPNLFKSSGPAQVEQVTVSGEVTRDNSGEQELGEILPDVQRAANGREKITRTSDIIGEVLKDLQEEDMEAANQGGVPGAGFVGIVVDPQPIQVEISVQVQDSGKNLLKDRDDVEVPKLNENDATEDRMEIEENKEMAPAASSDFENEKSEETAQAAPAATFKLVNEEMEEAAPVTPPELIQRKVQSRVDSRYKPSSEALPQASEERVSPELNARMTRSLKRRLRLSAISEPVADVAPVTRSSKRLRRPVPESNSEPSISHQVGDPLVQPVSNPDLSHQVEGPSMEPISNPVTPHHGEVNGFHARVRDLSTRRAKAVNCSNCKKPCSSQEVIKYKNRIASIGATPEHAVERTMKTEQEEYPPLEPQRTESTPGTSSLPKKGETNTSSAKRRSGRPKKTKSANLPAERRTTRRLKLDDSGEGPSEGHNPVPSKQSSRRTSIMPPPLPSPRVQGGLKGKVPEAFGLKTSRSGRLLVPALAYWRSQSIEYDKDGGIIAIFDGFQATPSDTGCFNFTPPQEKHAKKIQEKLCKAAATVKKRK</sequence>
<reference evidence="3 5" key="1">
    <citation type="journal article" date="2008" name="Science">
        <title>The Physcomitrella genome reveals evolutionary insights into the conquest of land by plants.</title>
        <authorList>
            <person name="Rensing S."/>
            <person name="Lang D."/>
            <person name="Zimmer A."/>
            <person name="Terry A."/>
            <person name="Salamov A."/>
            <person name="Shapiro H."/>
            <person name="Nishiyama T."/>
            <person name="Perroud P.-F."/>
            <person name="Lindquist E."/>
            <person name="Kamisugi Y."/>
            <person name="Tanahashi T."/>
            <person name="Sakakibara K."/>
            <person name="Fujita T."/>
            <person name="Oishi K."/>
            <person name="Shin-I T."/>
            <person name="Kuroki Y."/>
            <person name="Toyoda A."/>
            <person name="Suzuki Y."/>
            <person name="Hashimoto A."/>
            <person name="Yamaguchi K."/>
            <person name="Sugano A."/>
            <person name="Kohara Y."/>
            <person name="Fujiyama A."/>
            <person name="Anterola A."/>
            <person name="Aoki S."/>
            <person name="Ashton N."/>
            <person name="Barbazuk W.B."/>
            <person name="Barker E."/>
            <person name="Bennetzen J."/>
            <person name="Bezanilla M."/>
            <person name="Blankenship R."/>
            <person name="Cho S.H."/>
            <person name="Dutcher S."/>
            <person name="Estelle M."/>
            <person name="Fawcett J.A."/>
            <person name="Gundlach H."/>
            <person name="Hanada K."/>
            <person name="Heyl A."/>
            <person name="Hicks K.A."/>
            <person name="Hugh J."/>
            <person name="Lohr M."/>
            <person name="Mayer K."/>
            <person name="Melkozernov A."/>
            <person name="Murata T."/>
            <person name="Nelson D."/>
            <person name="Pils B."/>
            <person name="Prigge M."/>
            <person name="Reiss B."/>
            <person name="Renner T."/>
            <person name="Rombauts S."/>
            <person name="Rushton P."/>
            <person name="Sanderfoot A."/>
            <person name="Schween G."/>
            <person name="Shiu S.-H."/>
            <person name="Stueber K."/>
            <person name="Theodoulou F.L."/>
            <person name="Tu H."/>
            <person name="Van de Peer Y."/>
            <person name="Verrier P.J."/>
            <person name="Waters E."/>
            <person name="Wood A."/>
            <person name="Yang L."/>
            <person name="Cove D."/>
            <person name="Cuming A."/>
            <person name="Hasebe M."/>
            <person name="Lucas S."/>
            <person name="Mishler D.B."/>
            <person name="Reski R."/>
            <person name="Grigoriev I."/>
            <person name="Quatrano R.S."/>
            <person name="Boore J.L."/>
        </authorList>
    </citation>
    <scope>NUCLEOTIDE SEQUENCE [LARGE SCALE GENOMIC DNA]</scope>
    <source>
        <strain evidence="4 5">cv. Gransden 2004</strain>
    </source>
</reference>
<feature type="domain" description="SANTA" evidence="2">
    <location>
        <begin position="376"/>
        <end position="468"/>
    </location>
</feature>
<feature type="compositionally biased region" description="Basic and acidic residues" evidence="1">
    <location>
        <begin position="1067"/>
        <end position="1077"/>
    </location>
</feature>
<dbReference type="GeneID" id="112291736"/>
<feature type="region of interest" description="Disordered" evidence="1">
    <location>
        <begin position="320"/>
        <end position="368"/>
    </location>
</feature>
<organism evidence="3">
    <name type="scientific">Physcomitrium patens</name>
    <name type="common">Spreading-leaved earth moss</name>
    <name type="synonym">Physcomitrella patens</name>
    <dbReference type="NCBI Taxonomy" id="3218"/>
    <lineage>
        <taxon>Eukaryota</taxon>
        <taxon>Viridiplantae</taxon>
        <taxon>Streptophyta</taxon>
        <taxon>Embryophyta</taxon>
        <taxon>Bryophyta</taxon>
        <taxon>Bryophytina</taxon>
        <taxon>Bryopsida</taxon>
        <taxon>Funariidae</taxon>
        <taxon>Funariales</taxon>
        <taxon>Funariaceae</taxon>
        <taxon>Physcomitrium</taxon>
    </lineage>
</organism>
<reference evidence="4" key="3">
    <citation type="submission" date="2020-12" db="UniProtKB">
        <authorList>
            <consortium name="EnsemblPlants"/>
        </authorList>
    </citation>
    <scope>IDENTIFICATION</scope>
</reference>
<gene>
    <name evidence="4" type="primary">LOC112291736</name>
    <name evidence="3" type="ORF">PHYPA_017927</name>
</gene>
<feature type="compositionally biased region" description="Basic and acidic residues" evidence="1">
    <location>
        <begin position="831"/>
        <end position="856"/>
    </location>
</feature>
<evidence type="ECO:0000313" key="5">
    <source>
        <dbReference type="Proteomes" id="UP000006727"/>
    </source>
</evidence>
<accession>A0A2K1JG47</accession>
<dbReference type="EnsemblPlants" id="Pp3c14_3020V3.2">
    <property type="protein sequence ID" value="Pp3c14_3020V3.2"/>
    <property type="gene ID" value="Pp3c14_3020"/>
</dbReference>
<dbReference type="EnsemblPlants" id="Pp3c14_3020V3.1">
    <property type="protein sequence ID" value="Pp3c14_3020V3.1"/>
    <property type="gene ID" value="Pp3c14_3020"/>
</dbReference>
<dbReference type="RefSeq" id="XP_024395336.1">
    <property type="nucleotide sequence ID" value="XM_024539568.2"/>
</dbReference>
<dbReference type="Pfam" id="PF09133">
    <property type="entry name" value="SANTA"/>
    <property type="match status" value="1"/>
</dbReference>
<dbReference type="PANTHER" id="PTHR35311">
    <property type="entry name" value="KINETOCHORE-ASSOCIATED PROTEIN KNL-2 HOMOLOG"/>
    <property type="match status" value="1"/>
</dbReference>
<proteinExistence type="predicted"/>
<feature type="compositionally biased region" description="Polar residues" evidence="1">
    <location>
        <begin position="972"/>
        <end position="981"/>
    </location>
</feature>
<feature type="region of interest" description="Disordered" evidence="1">
    <location>
        <begin position="1063"/>
        <end position="1174"/>
    </location>
</feature>
<dbReference type="EMBL" id="ABEU02000014">
    <property type="protein sequence ID" value="PNR40525.1"/>
    <property type="molecule type" value="Genomic_DNA"/>
</dbReference>
<feature type="compositionally biased region" description="Polar residues" evidence="1">
    <location>
        <begin position="334"/>
        <end position="355"/>
    </location>
</feature>
<dbReference type="PANTHER" id="PTHR35311:SF1">
    <property type="entry name" value="PROTEIN EMBRYO DEFECTIVE 1674"/>
    <property type="match status" value="1"/>
</dbReference>
<evidence type="ECO:0000256" key="1">
    <source>
        <dbReference type="SAM" id="MobiDB-lite"/>
    </source>
</evidence>
<evidence type="ECO:0000313" key="3">
    <source>
        <dbReference type="EMBL" id="PNR40525.1"/>
    </source>
</evidence>
<dbReference type="KEGG" id="ppp:112291736"/>
<dbReference type="AlphaFoldDB" id="A0A2K1JG47"/>
<feature type="compositionally biased region" description="Basic and acidic residues" evidence="1">
    <location>
        <begin position="1125"/>
        <end position="1137"/>
    </location>
</feature>
<feature type="region of interest" description="Disordered" evidence="1">
    <location>
        <begin position="37"/>
        <end position="62"/>
    </location>
</feature>
<feature type="region of interest" description="Disordered" evidence="1">
    <location>
        <begin position="889"/>
        <end position="934"/>
    </location>
</feature>
<feature type="region of interest" description="Disordered" evidence="1">
    <location>
        <begin position="607"/>
        <end position="734"/>
    </location>
</feature>
<dbReference type="InterPro" id="IPR053090">
    <property type="entry name" value="Centromere_KNL-2_homolog"/>
</dbReference>
<keyword evidence="5" id="KW-1185">Reference proteome</keyword>
<dbReference type="InterPro" id="IPR015216">
    <property type="entry name" value="SANTA"/>
</dbReference>
<dbReference type="Proteomes" id="UP000006727">
    <property type="component" value="Chromosome 14"/>
</dbReference>
<dbReference type="PaxDb" id="3218-PP1S338_70V6.1"/>
<dbReference type="OrthoDB" id="118550at2759"/>
<evidence type="ECO:0000259" key="2">
    <source>
        <dbReference type="Pfam" id="PF09133"/>
    </source>
</evidence>
<reference evidence="3 5" key="2">
    <citation type="journal article" date="2018" name="Plant J.">
        <title>The Physcomitrella patens chromosome-scale assembly reveals moss genome structure and evolution.</title>
        <authorList>
            <person name="Lang D."/>
            <person name="Ullrich K.K."/>
            <person name="Murat F."/>
            <person name="Fuchs J."/>
            <person name="Jenkins J."/>
            <person name="Haas F.B."/>
            <person name="Piednoel M."/>
            <person name="Gundlach H."/>
            <person name="Van Bel M."/>
            <person name="Meyberg R."/>
            <person name="Vives C."/>
            <person name="Morata J."/>
            <person name="Symeonidi A."/>
            <person name="Hiss M."/>
            <person name="Muchero W."/>
            <person name="Kamisugi Y."/>
            <person name="Saleh O."/>
            <person name="Blanc G."/>
            <person name="Decker E.L."/>
            <person name="van Gessel N."/>
            <person name="Grimwood J."/>
            <person name="Hayes R.D."/>
            <person name="Graham S.W."/>
            <person name="Gunter L.E."/>
            <person name="McDaniel S.F."/>
            <person name="Hoernstein S.N.W."/>
            <person name="Larsson A."/>
            <person name="Li F.W."/>
            <person name="Perroud P.F."/>
            <person name="Phillips J."/>
            <person name="Ranjan P."/>
            <person name="Rokshar D.S."/>
            <person name="Rothfels C.J."/>
            <person name="Schneider L."/>
            <person name="Shu S."/>
            <person name="Stevenson D.W."/>
            <person name="Thummler F."/>
            <person name="Tillich M."/>
            <person name="Villarreal Aguilar J.C."/>
            <person name="Widiez T."/>
            <person name="Wong G.K."/>
            <person name="Wymore A."/>
            <person name="Zhang Y."/>
            <person name="Zimmer A.D."/>
            <person name="Quatrano R.S."/>
            <person name="Mayer K.F.X."/>
            <person name="Goodstein D."/>
            <person name="Casacuberta J.M."/>
            <person name="Vandepoele K."/>
            <person name="Reski R."/>
            <person name="Cuming A.C."/>
            <person name="Tuskan G.A."/>
            <person name="Maumus F."/>
            <person name="Salse J."/>
            <person name="Schmutz J."/>
            <person name="Rensing S.A."/>
        </authorList>
    </citation>
    <scope>NUCLEOTIDE SEQUENCE [LARGE SCALE GENOMIC DNA]</scope>
    <source>
        <strain evidence="4 5">cv. Gransden 2004</strain>
    </source>
</reference>
<evidence type="ECO:0000313" key="4">
    <source>
        <dbReference type="EnsemblPlants" id="Pp3c14_3020V3.1"/>
    </source>
</evidence>
<dbReference type="Gramene" id="Pp3c14_3020V3.2">
    <property type="protein sequence ID" value="Pp3c14_3020V3.2"/>
    <property type="gene ID" value="Pp3c14_3020"/>
</dbReference>
<feature type="compositionally biased region" description="Basic residues" evidence="1">
    <location>
        <begin position="1108"/>
        <end position="1119"/>
    </location>
</feature>
<feature type="compositionally biased region" description="Polar residues" evidence="1">
    <location>
        <begin position="1088"/>
        <end position="1107"/>
    </location>
</feature>
<name>A0A2K1JG47_PHYPA</name>